<gene>
    <name evidence="2" type="ORF">R9Z33_03560</name>
</gene>
<accession>A0ABZ0PL46</accession>
<evidence type="ECO:0000313" key="2">
    <source>
        <dbReference type="EMBL" id="WPB85956.1"/>
    </source>
</evidence>
<proteinExistence type="predicted"/>
<dbReference type="Proteomes" id="UP001305521">
    <property type="component" value="Chromosome"/>
</dbReference>
<feature type="chain" id="PRO_5045308764" evidence="1">
    <location>
        <begin position="21"/>
        <end position="135"/>
    </location>
</feature>
<evidence type="ECO:0000256" key="1">
    <source>
        <dbReference type="SAM" id="SignalP"/>
    </source>
</evidence>
<feature type="signal peptide" evidence="1">
    <location>
        <begin position="1"/>
        <end position="20"/>
    </location>
</feature>
<keyword evidence="1" id="KW-0732">Signal</keyword>
<dbReference type="RefSeq" id="WP_318649934.1">
    <property type="nucleotide sequence ID" value="NZ_CP137852.1"/>
</dbReference>
<sequence>MLKRSLAMIGLSLTLLAGCAAVPPGASLPAGSPGSPLDAQGRAMGPFRGPAFEVRPDVSISSCLVVYHTGADFPFSLQTPGALVAMGGTCPSTFWQATAANAEDLGLRGRVNIAGIGPCLLPQGPSRMGAAPGCY</sequence>
<evidence type="ECO:0000313" key="3">
    <source>
        <dbReference type="Proteomes" id="UP001305521"/>
    </source>
</evidence>
<name>A0ABZ0PL46_9PROT</name>
<organism evidence="2 3">
    <name type="scientific">Sediminicoccus rosea</name>
    <dbReference type="NCBI Taxonomy" id="1225128"/>
    <lineage>
        <taxon>Bacteria</taxon>
        <taxon>Pseudomonadati</taxon>
        <taxon>Pseudomonadota</taxon>
        <taxon>Alphaproteobacteria</taxon>
        <taxon>Acetobacterales</taxon>
        <taxon>Roseomonadaceae</taxon>
        <taxon>Sediminicoccus</taxon>
    </lineage>
</organism>
<protein>
    <submittedName>
        <fullName evidence="2">Uncharacterized protein</fullName>
    </submittedName>
</protein>
<dbReference type="EMBL" id="CP137852">
    <property type="protein sequence ID" value="WPB85956.1"/>
    <property type="molecule type" value="Genomic_DNA"/>
</dbReference>
<dbReference type="PROSITE" id="PS51257">
    <property type="entry name" value="PROKAR_LIPOPROTEIN"/>
    <property type="match status" value="1"/>
</dbReference>
<reference evidence="2 3" key="1">
    <citation type="submission" date="2023-11" db="EMBL/GenBank/DDBJ databases">
        <title>Arctic aerobic anoxygenic photoheterotroph Sediminicoccus rosea KRV36 adapts its photosynthesis to long days of polar summer.</title>
        <authorList>
            <person name="Tomasch J."/>
            <person name="Kopejtka K."/>
            <person name="Bily T."/>
            <person name="Gardiner A.T."/>
            <person name="Gardian Z."/>
            <person name="Shivaramu S."/>
            <person name="Koblizek M."/>
            <person name="Engelhardt F."/>
            <person name="Kaftan D."/>
        </authorList>
    </citation>
    <scope>NUCLEOTIDE SEQUENCE [LARGE SCALE GENOMIC DNA]</scope>
    <source>
        <strain evidence="2 3">R-30</strain>
    </source>
</reference>
<keyword evidence="3" id="KW-1185">Reference proteome</keyword>